<dbReference type="AlphaFoldDB" id="A0AAW1Q0H2"/>
<comment type="caution">
    <text evidence="2">The sequence shown here is derived from an EMBL/GenBank/DDBJ whole genome shotgun (WGS) entry which is preliminary data.</text>
</comment>
<reference evidence="2 3" key="1">
    <citation type="journal article" date="2024" name="Nat. Commun.">
        <title>Phylogenomics reveals the evolutionary origins of lichenization in chlorophyte algae.</title>
        <authorList>
            <person name="Puginier C."/>
            <person name="Libourel C."/>
            <person name="Otte J."/>
            <person name="Skaloud P."/>
            <person name="Haon M."/>
            <person name="Grisel S."/>
            <person name="Petersen M."/>
            <person name="Berrin J.G."/>
            <person name="Delaux P.M."/>
            <person name="Dal Grande F."/>
            <person name="Keller J."/>
        </authorList>
    </citation>
    <scope>NUCLEOTIDE SEQUENCE [LARGE SCALE GENOMIC DNA]</scope>
    <source>
        <strain evidence="2 3">SAG 2036</strain>
    </source>
</reference>
<sequence>MLNVKRLSQVFSTTGKDSSNSVGTENGDTFVDHQGQLGTISANVGGRKMLGDLALTGNGVSAGDNDLGASANAYGHGELNGLQDNHIEPHGVQTTADVGGQSYTTNTGVDPDCVAKEGPCVDAGRRK</sequence>
<evidence type="ECO:0000313" key="3">
    <source>
        <dbReference type="Proteomes" id="UP001465755"/>
    </source>
</evidence>
<evidence type="ECO:0000256" key="1">
    <source>
        <dbReference type="SAM" id="MobiDB-lite"/>
    </source>
</evidence>
<feature type="region of interest" description="Disordered" evidence="1">
    <location>
        <begin position="80"/>
        <end position="127"/>
    </location>
</feature>
<accession>A0AAW1Q0H2</accession>
<proteinExistence type="predicted"/>
<name>A0AAW1Q0H2_9CHLO</name>
<organism evidence="2 3">
    <name type="scientific">Symbiochloris irregularis</name>
    <dbReference type="NCBI Taxonomy" id="706552"/>
    <lineage>
        <taxon>Eukaryota</taxon>
        <taxon>Viridiplantae</taxon>
        <taxon>Chlorophyta</taxon>
        <taxon>core chlorophytes</taxon>
        <taxon>Trebouxiophyceae</taxon>
        <taxon>Trebouxiales</taxon>
        <taxon>Trebouxiaceae</taxon>
        <taxon>Symbiochloris</taxon>
    </lineage>
</organism>
<keyword evidence="3" id="KW-1185">Reference proteome</keyword>
<protein>
    <submittedName>
        <fullName evidence="2">Uncharacterized protein</fullName>
    </submittedName>
</protein>
<gene>
    <name evidence="2" type="ORF">WJX73_004784</name>
</gene>
<dbReference type="Proteomes" id="UP001465755">
    <property type="component" value="Unassembled WGS sequence"/>
</dbReference>
<evidence type="ECO:0000313" key="2">
    <source>
        <dbReference type="EMBL" id="KAK9813919.1"/>
    </source>
</evidence>
<feature type="compositionally biased region" description="Polar residues" evidence="1">
    <location>
        <begin position="92"/>
        <end position="108"/>
    </location>
</feature>
<dbReference type="EMBL" id="JALJOQ010000002">
    <property type="protein sequence ID" value="KAK9813919.1"/>
    <property type="molecule type" value="Genomic_DNA"/>
</dbReference>